<dbReference type="Proteomes" id="UP000063699">
    <property type="component" value="Chromosome"/>
</dbReference>
<dbReference type="AlphaFoldDB" id="A0A0N9IDW7"/>
<dbReference type="STRING" id="860235.AOZ06_46295"/>
<dbReference type="KEGG" id="kphy:AOZ06_46295"/>
<dbReference type="EMBL" id="CP012752">
    <property type="protein sequence ID" value="ALG13296.1"/>
    <property type="molecule type" value="Genomic_DNA"/>
</dbReference>
<name>A0A0N9IDW7_9PSEU</name>
<dbReference type="OrthoDB" id="4793422at2"/>
<dbReference type="InterPro" id="IPR019675">
    <property type="entry name" value="DUF2550"/>
</dbReference>
<organism evidence="1 2">
    <name type="scientific">Kibdelosporangium phytohabitans</name>
    <dbReference type="NCBI Taxonomy" id="860235"/>
    <lineage>
        <taxon>Bacteria</taxon>
        <taxon>Bacillati</taxon>
        <taxon>Actinomycetota</taxon>
        <taxon>Actinomycetes</taxon>
        <taxon>Pseudonocardiales</taxon>
        <taxon>Pseudonocardiaceae</taxon>
        <taxon>Kibdelosporangium</taxon>
    </lineage>
</organism>
<accession>A0A0N9IDW7</accession>
<dbReference type="Pfam" id="PF10739">
    <property type="entry name" value="DUF2550"/>
    <property type="match status" value="1"/>
</dbReference>
<protein>
    <recommendedName>
        <fullName evidence="3">DUF2550 domain-containing protein</fullName>
    </recommendedName>
</protein>
<reference evidence="1 2" key="1">
    <citation type="submission" date="2015-07" db="EMBL/GenBank/DDBJ databases">
        <title>Genome sequencing of Kibdelosporangium phytohabitans.</title>
        <authorList>
            <person name="Qin S."/>
            <person name="Xing K."/>
        </authorList>
    </citation>
    <scope>NUCLEOTIDE SEQUENCE [LARGE SCALE GENOMIC DNA]</scope>
    <source>
        <strain evidence="1 2">KLBMP1111</strain>
    </source>
</reference>
<proteinExistence type="predicted"/>
<evidence type="ECO:0008006" key="3">
    <source>
        <dbReference type="Google" id="ProtNLM"/>
    </source>
</evidence>
<keyword evidence="2" id="KW-1185">Reference proteome</keyword>
<gene>
    <name evidence="1" type="ORF">AOZ06_46295</name>
</gene>
<evidence type="ECO:0000313" key="1">
    <source>
        <dbReference type="EMBL" id="ALG13296.1"/>
    </source>
</evidence>
<sequence length="157" mass="17483">MEILWFIGSLLAVAAATLVLLSVRRVRLIRMGGINVALRTHVDNDNPRGWHLGVARYHGDEFTWYRALSLRNGPNRIIQRDGFEIDDRREPGAQELYGVPNGAIILRCRAELDPPRSKRAVGGPDTVVEIAMTPDALTGFLSWLESAPPGRRLPYAS</sequence>
<dbReference type="RefSeq" id="WP_054295185.1">
    <property type="nucleotide sequence ID" value="NZ_CP012752.1"/>
</dbReference>
<evidence type="ECO:0000313" key="2">
    <source>
        <dbReference type="Proteomes" id="UP000063699"/>
    </source>
</evidence>